<dbReference type="AlphaFoldDB" id="A0A0F9VVZ0"/>
<comment type="caution">
    <text evidence="1">The sequence shown here is derived from an EMBL/GenBank/DDBJ whole genome shotgun (WGS) entry which is preliminary data.</text>
</comment>
<evidence type="ECO:0000313" key="1">
    <source>
        <dbReference type="EMBL" id="KKO09236.1"/>
    </source>
</evidence>
<sequence length="140" mass="15539">MCQGRGVRNVSYTPQWASQRLLLGCLFILLLGVVEQFHEPHFASLHQADESVHSHSTQYSIAPLPAKLRIRNDSLKRHTEDELLKALELSSSDMDLPSATLTLDSMLNYKPVLNRVASNDTCSCHAVLPPNRAPPSYTAS</sequence>
<protein>
    <submittedName>
        <fullName evidence="1">Uncharacterized protein</fullName>
    </submittedName>
</protein>
<name>A0A0F9VVZ0_9ZZZZ</name>
<gene>
    <name evidence="1" type="ORF">LCGC14_0035770</name>
</gene>
<reference evidence="1" key="1">
    <citation type="journal article" date="2015" name="Nature">
        <title>Complex archaea that bridge the gap between prokaryotes and eukaryotes.</title>
        <authorList>
            <person name="Spang A."/>
            <person name="Saw J.H."/>
            <person name="Jorgensen S.L."/>
            <person name="Zaremba-Niedzwiedzka K."/>
            <person name="Martijn J."/>
            <person name="Lind A.E."/>
            <person name="van Eijk R."/>
            <person name="Schleper C."/>
            <person name="Guy L."/>
            <person name="Ettema T.J."/>
        </authorList>
    </citation>
    <scope>NUCLEOTIDE SEQUENCE</scope>
</reference>
<accession>A0A0F9VVZ0</accession>
<proteinExistence type="predicted"/>
<organism evidence="1">
    <name type="scientific">marine sediment metagenome</name>
    <dbReference type="NCBI Taxonomy" id="412755"/>
    <lineage>
        <taxon>unclassified sequences</taxon>
        <taxon>metagenomes</taxon>
        <taxon>ecological metagenomes</taxon>
    </lineage>
</organism>
<dbReference type="EMBL" id="LAZR01000007">
    <property type="protein sequence ID" value="KKO09236.1"/>
    <property type="molecule type" value="Genomic_DNA"/>
</dbReference>